<organism evidence="1 2">
    <name type="scientific">Austropuccinia psidii MF-1</name>
    <dbReference type="NCBI Taxonomy" id="1389203"/>
    <lineage>
        <taxon>Eukaryota</taxon>
        <taxon>Fungi</taxon>
        <taxon>Dikarya</taxon>
        <taxon>Basidiomycota</taxon>
        <taxon>Pucciniomycotina</taxon>
        <taxon>Pucciniomycetes</taxon>
        <taxon>Pucciniales</taxon>
        <taxon>Sphaerophragmiaceae</taxon>
        <taxon>Austropuccinia</taxon>
    </lineage>
</organism>
<reference evidence="1" key="1">
    <citation type="submission" date="2021-03" db="EMBL/GenBank/DDBJ databases">
        <title>Draft genome sequence of rust myrtle Austropuccinia psidii MF-1, a brazilian biotype.</title>
        <authorList>
            <person name="Quecine M.C."/>
            <person name="Pachon D.M.R."/>
            <person name="Bonatelli M.L."/>
            <person name="Correr F.H."/>
            <person name="Franceschini L.M."/>
            <person name="Leite T.F."/>
            <person name="Margarido G.R.A."/>
            <person name="Almeida C.A."/>
            <person name="Ferrarezi J.A."/>
            <person name="Labate C.A."/>
        </authorList>
    </citation>
    <scope>NUCLEOTIDE SEQUENCE</scope>
    <source>
        <strain evidence="1">MF-1</strain>
    </source>
</reference>
<accession>A0A9Q3GQK6</accession>
<sequence length="128" mass="14792">MANLQEAPRPPAFNISSMKESDCFDGTLAFKVRSFIQSFQLIFHNEKEIFSEEKRKVLYATSFLTGRAEKWIEPYLSNLTNQDPIYPLNDWELFETQLFTLFGDPNGIRKAKAELDGLRIKEGDHVSL</sequence>
<proteinExistence type="predicted"/>
<protein>
    <recommendedName>
        <fullName evidence="3">DUF4939 domain-containing protein</fullName>
    </recommendedName>
</protein>
<dbReference type="AlphaFoldDB" id="A0A9Q3GQK6"/>
<dbReference type="EMBL" id="AVOT02004391">
    <property type="protein sequence ID" value="MBW0476231.1"/>
    <property type="molecule type" value="Genomic_DNA"/>
</dbReference>
<comment type="caution">
    <text evidence="1">The sequence shown here is derived from an EMBL/GenBank/DDBJ whole genome shotgun (WGS) entry which is preliminary data.</text>
</comment>
<evidence type="ECO:0000313" key="1">
    <source>
        <dbReference type="EMBL" id="MBW0476231.1"/>
    </source>
</evidence>
<evidence type="ECO:0000313" key="2">
    <source>
        <dbReference type="Proteomes" id="UP000765509"/>
    </source>
</evidence>
<gene>
    <name evidence="1" type="ORF">O181_015946</name>
</gene>
<dbReference type="OrthoDB" id="5552562at2759"/>
<evidence type="ECO:0008006" key="3">
    <source>
        <dbReference type="Google" id="ProtNLM"/>
    </source>
</evidence>
<name>A0A9Q3GQK6_9BASI</name>
<dbReference type="Proteomes" id="UP000765509">
    <property type="component" value="Unassembled WGS sequence"/>
</dbReference>
<keyword evidence="2" id="KW-1185">Reference proteome</keyword>